<name>A0A560G364_9PROT</name>
<dbReference type="AlphaFoldDB" id="A0A560G364"/>
<dbReference type="RefSeq" id="WP_211102579.1">
    <property type="nucleotide sequence ID" value="NZ_JAYNFR010000018.1"/>
</dbReference>
<dbReference type="Gene3D" id="1.25.40.10">
    <property type="entry name" value="Tetratricopeptide repeat domain"/>
    <property type="match status" value="1"/>
</dbReference>
<evidence type="ECO:0000256" key="1">
    <source>
        <dbReference type="SAM" id="SignalP"/>
    </source>
</evidence>
<dbReference type="SUPFAM" id="SSF48452">
    <property type="entry name" value="TPR-like"/>
    <property type="match status" value="1"/>
</dbReference>
<sequence>MDHPLTPRARRLALAMTVALLPLSVPAAGHASPVESEAIAHTVATDATPSGMLTALADVEREWSHISFEVTDHDARVQAMTALADQAGQLASQYPGHAEPLIWQALTLASLAGLKGGMGALSLAREARTLLETAGRLDYRAVGGAVPTSLGSLYYKVPGFPLSFGDDDKARRYLEEGLAINPDGLDANYFYGDFLFEQGDYRKAAEVLAHGLAVPPTPDRPVWDAGRRVEIRSLLKRAQQKLAAG</sequence>
<comment type="caution">
    <text evidence="2">The sequence shown here is derived from an EMBL/GenBank/DDBJ whole genome shotgun (WGS) entry which is preliminary data.</text>
</comment>
<reference evidence="2 3" key="1">
    <citation type="submission" date="2019-06" db="EMBL/GenBank/DDBJ databases">
        <title>Genomic Encyclopedia of Type Strains, Phase IV (KMG-V): Genome sequencing to study the core and pangenomes of soil and plant-associated prokaryotes.</title>
        <authorList>
            <person name="Whitman W."/>
        </authorList>
    </citation>
    <scope>NUCLEOTIDE SEQUENCE [LARGE SCALE GENOMIC DNA]</scope>
    <source>
        <strain evidence="2 3">BR 11865</strain>
    </source>
</reference>
<evidence type="ECO:0000313" key="2">
    <source>
        <dbReference type="EMBL" id="TWB28338.1"/>
    </source>
</evidence>
<gene>
    <name evidence="2" type="ORF">FBZ88_10557</name>
</gene>
<feature type="signal peptide" evidence="1">
    <location>
        <begin position="1"/>
        <end position="27"/>
    </location>
</feature>
<keyword evidence="1" id="KW-0732">Signal</keyword>
<accession>A0A560G364</accession>
<organism evidence="2 3">
    <name type="scientific">Nitrospirillum amazonense</name>
    <dbReference type="NCBI Taxonomy" id="28077"/>
    <lineage>
        <taxon>Bacteria</taxon>
        <taxon>Pseudomonadati</taxon>
        <taxon>Pseudomonadota</taxon>
        <taxon>Alphaproteobacteria</taxon>
        <taxon>Rhodospirillales</taxon>
        <taxon>Azospirillaceae</taxon>
        <taxon>Nitrospirillum</taxon>
    </lineage>
</organism>
<evidence type="ECO:0000313" key="3">
    <source>
        <dbReference type="Proteomes" id="UP000316545"/>
    </source>
</evidence>
<keyword evidence="3" id="KW-1185">Reference proteome</keyword>
<dbReference type="InterPro" id="IPR011990">
    <property type="entry name" value="TPR-like_helical_dom_sf"/>
</dbReference>
<dbReference type="EMBL" id="VITO01000005">
    <property type="protein sequence ID" value="TWB28338.1"/>
    <property type="molecule type" value="Genomic_DNA"/>
</dbReference>
<dbReference type="Pfam" id="PF14559">
    <property type="entry name" value="TPR_19"/>
    <property type="match status" value="1"/>
</dbReference>
<protein>
    <submittedName>
        <fullName evidence="2">Tetratricopeptide repeat protein</fullName>
    </submittedName>
</protein>
<feature type="chain" id="PRO_5021783928" evidence="1">
    <location>
        <begin position="28"/>
        <end position="245"/>
    </location>
</feature>
<dbReference type="Proteomes" id="UP000316545">
    <property type="component" value="Unassembled WGS sequence"/>
</dbReference>
<proteinExistence type="predicted"/>